<organism evidence="2 3">
    <name type="scientific">Curvularia kusanoi</name>
    <name type="common">Cochliobolus kusanoi</name>
    <dbReference type="NCBI Taxonomy" id="90978"/>
    <lineage>
        <taxon>Eukaryota</taxon>
        <taxon>Fungi</taxon>
        <taxon>Dikarya</taxon>
        <taxon>Ascomycota</taxon>
        <taxon>Pezizomycotina</taxon>
        <taxon>Dothideomycetes</taxon>
        <taxon>Pleosporomycetidae</taxon>
        <taxon>Pleosporales</taxon>
        <taxon>Pleosporineae</taxon>
        <taxon>Pleosporaceae</taxon>
        <taxon>Curvularia</taxon>
    </lineage>
</organism>
<evidence type="ECO:0000259" key="1">
    <source>
        <dbReference type="Pfam" id="PF06985"/>
    </source>
</evidence>
<dbReference type="AlphaFoldDB" id="A0A9P4TCE5"/>
<dbReference type="Proteomes" id="UP000801428">
    <property type="component" value="Unassembled WGS sequence"/>
</dbReference>
<dbReference type="EMBL" id="SWKU01000015">
    <property type="protein sequence ID" value="KAF3000319.1"/>
    <property type="molecule type" value="Genomic_DNA"/>
</dbReference>
<dbReference type="Pfam" id="PF06985">
    <property type="entry name" value="HET"/>
    <property type="match status" value="1"/>
</dbReference>
<evidence type="ECO:0000313" key="3">
    <source>
        <dbReference type="Proteomes" id="UP000801428"/>
    </source>
</evidence>
<name>A0A9P4TCE5_CURKU</name>
<feature type="domain" description="Heterokaryon incompatibility" evidence="1">
    <location>
        <begin position="25"/>
        <end position="111"/>
    </location>
</feature>
<accession>A0A9P4TCE5</accession>
<gene>
    <name evidence="2" type="ORF">E8E13_009212</name>
</gene>
<keyword evidence="3" id="KW-1185">Reference proteome</keyword>
<dbReference type="OrthoDB" id="5382429at2759"/>
<dbReference type="PANTHER" id="PTHR10622:SF10">
    <property type="entry name" value="HET DOMAIN-CONTAINING PROTEIN"/>
    <property type="match status" value="1"/>
</dbReference>
<evidence type="ECO:0000313" key="2">
    <source>
        <dbReference type="EMBL" id="KAF3000319.1"/>
    </source>
</evidence>
<sequence length="526" mass="60237">MRLIHIEDDGAFTLVEHYDGDVPPYAILSHTWGADQDEITYLDMMNGTSREKRGYRKLEFCRKESLQRRLRYFWIDTCCIDKSSSAELTEAINSMFRWYKESKICLVYLSDVLTSDIAELRSSRWFTRGWTLQELIAPRLVEFYSSSGQYLGSKQTLQLTLHAITGIAMPALDSAHVSQFDVEEHLIVGIGASRFKIIVSSRPLLDMETVLGRQHHDRGVVHRILLQDENHSTICTIVEHGIKALRKAVRSHSDDTGRVPSVSRQIHFQRKQSQKKDEFLARIQAYLLNHANGVVLWVVAVLNLMESAARKAMHTFADLEAKLKRLPVELSGLYRYHVEDLQRRSDAEELLKVRKALMFISGANSMRRRLTLGELWDALAIPSGLEEALKSNQDPIELGRIHIASWREFWWKLYDLCGPLVEVVSLSEGATCPVYGDEDIDAKDHVQLSHRTVQDFLADRETAGILAFDDTEAASLIQQTLQDYATVVMPPDETQYCAFTPKEGSDWRHSLEDLAEYLDDKRLLPW</sequence>
<protein>
    <recommendedName>
        <fullName evidence="1">Heterokaryon incompatibility domain-containing protein</fullName>
    </recommendedName>
</protein>
<comment type="caution">
    <text evidence="2">The sequence shown here is derived from an EMBL/GenBank/DDBJ whole genome shotgun (WGS) entry which is preliminary data.</text>
</comment>
<dbReference type="PANTHER" id="PTHR10622">
    <property type="entry name" value="HET DOMAIN-CONTAINING PROTEIN"/>
    <property type="match status" value="1"/>
</dbReference>
<dbReference type="InterPro" id="IPR010730">
    <property type="entry name" value="HET"/>
</dbReference>
<proteinExistence type="predicted"/>
<reference evidence="2" key="1">
    <citation type="submission" date="2019-04" db="EMBL/GenBank/DDBJ databases">
        <title>Sequencing of skin fungus with MAO and IRED activity.</title>
        <authorList>
            <person name="Marsaioli A.J."/>
            <person name="Bonatto J.M.C."/>
            <person name="Reis Junior O."/>
        </authorList>
    </citation>
    <scope>NUCLEOTIDE SEQUENCE</scope>
    <source>
        <strain evidence="2">30M1</strain>
    </source>
</reference>